<reference evidence="2 3" key="1">
    <citation type="journal article" date="2013" name="Chin. Sci. Bull.">
        <title>Genome survey uncovers the secrets of sex and lifestyle in caterpillar fungus.</title>
        <authorList>
            <person name="Hu X."/>
            <person name="Zhang Y."/>
            <person name="Xiao G."/>
            <person name="Zheng P."/>
            <person name="Xia Y."/>
            <person name="Zhang X."/>
            <person name="St Leger R.J."/>
            <person name="Liu X."/>
            <person name="Wang C."/>
        </authorList>
    </citation>
    <scope>NUCLEOTIDE SEQUENCE [LARGE SCALE GENOMIC DNA]</scope>
    <source>
        <strain evidence="3">Co18 / CGMCC 3.14243</strain>
        <tissue evidence="2">Fruit-body</tissue>
    </source>
</reference>
<proteinExistence type="predicted"/>
<evidence type="ECO:0000256" key="1">
    <source>
        <dbReference type="SAM" id="MobiDB-lite"/>
    </source>
</evidence>
<feature type="compositionally biased region" description="Polar residues" evidence="1">
    <location>
        <begin position="169"/>
        <end position="186"/>
    </location>
</feature>
<feature type="region of interest" description="Disordered" evidence="1">
    <location>
        <begin position="119"/>
        <end position="193"/>
    </location>
</feature>
<accession>T5AKN8</accession>
<evidence type="ECO:0000313" key="2">
    <source>
        <dbReference type="EMBL" id="EQL02981.1"/>
    </source>
</evidence>
<evidence type="ECO:0000313" key="3">
    <source>
        <dbReference type="Proteomes" id="UP000019374"/>
    </source>
</evidence>
<dbReference type="HOGENOM" id="CLU_1294773_0_0_1"/>
<dbReference type="Proteomes" id="UP000019374">
    <property type="component" value="Unassembled WGS sequence"/>
</dbReference>
<dbReference type="AlphaFoldDB" id="T5AKN8"/>
<name>T5AKN8_OPHSC</name>
<organism evidence="2 3">
    <name type="scientific">Ophiocordyceps sinensis (strain Co18 / CGMCC 3.14243)</name>
    <name type="common">Yarsagumba caterpillar fungus</name>
    <name type="synonym">Hirsutella sinensis</name>
    <dbReference type="NCBI Taxonomy" id="911162"/>
    <lineage>
        <taxon>Eukaryota</taxon>
        <taxon>Fungi</taxon>
        <taxon>Dikarya</taxon>
        <taxon>Ascomycota</taxon>
        <taxon>Pezizomycotina</taxon>
        <taxon>Sordariomycetes</taxon>
        <taxon>Hypocreomycetidae</taxon>
        <taxon>Hypocreales</taxon>
        <taxon>Ophiocordycipitaceae</taxon>
        <taxon>Ophiocordyceps</taxon>
    </lineage>
</organism>
<sequence length="213" mass="23009">MDQAYRAGGEALPRVEVKGSNHDARATGLVDWFLRQYPDKARSDEAKQEMDQAYRAGGEVLPHVDSVNAEQLGLAGGKASSRRRLEGTETLWTVRSQLGPPASRAEIVQPPALAPPAIMPPTAAAKPISRQQPRQQGPGAGTGRGRPAVRSPPTGLVATASLSFEEPPSWSSRDGISRQGDTSPWRSSRGRRAYNALFEPRLPKGGVRRCLHF</sequence>
<dbReference type="EMBL" id="KE652252">
    <property type="protein sequence ID" value="EQL02981.1"/>
    <property type="molecule type" value="Genomic_DNA"/>
</dbReference>
<feature type="compositionally biased region" description="Low complexity" evidence="1">
    <location>
        <begin position="120"/>
        <end position="137"/>
    </location>
</feature>
<protein>
    <submittedName>
        <fullName evidence="2">Uncharacterized protein</fullName>
    </submittedName>
</protein>
<gene>
    <name evidence="2" type="ORF">OCS_01315</name>
</gene>